<accession>A0A397HVX3</accession>
<dbReference type="AlphaFoldDB" id="A0A397HVX3"/>
<proteinExistence type="predicted"/>
<dbReference type="Proteomes" id="UP000215305">
    <property type="component" value="Unassembled WGS sequence"/>
</dbReference>
<keyword evidence="2" id="KW-1185">Reference proteome</keyword>
<reference evidence="1" key="1">
    <citation type="submission" date="2018-08" db="EMBL/GenBank/DDBJ databases">
        <title>Draft genome sequence of azole-resistant Aspergillus thermomutatus (Neosartorya pseudofischeri) strain HMR AF 39, isolated from a human nasal aspirate.</title>
        <authorList>
            <person name="Parent-Michaud M."/>
            <person name="Dufresne P.J."/>
            <person name="Fournier E."/>
            <person name="Martineau C."/>
            <person name="Moreira S."/>
            <person name="Perkins V."/>
            <person name="De Repentigny L."/>
            <person name="Dufresne S.F."/>
        </authorList>
    </citation>
    <scope>NUCLEOTIDE SEQUENCE [LARGE SCALE GENOMIC DNA]</scope>
    <source>
        <strain evidence="1">HMR AF 39</strain>
    </source>
</reference>
<name>A0A397HVX3_ASPTH</name>
<protein>
    <submittedName>
        <fullName evidence="1">Uncharacterized protein</fullName>
    </submittedName>
</protein>
<comment type="caution">
    <text evidence="1">The sequence shown here is derived from an EMBL/GenBank/DDBJ whole genome shotgun (WGS) entry which is preliminary data.</text>
</comment>
<dbReference type="EMBL" id="NKHU02000008">
    <property type="protein sequence ID" value="RHZ67162.1"/>
    <property type="molecule type" value="Genomic_DNA"/>
</dbReference>
<dbReference type="RefSeq" id="XP_026618514.1">
    <property type="nucleotide sequence ID" value="XM_026762698.1"/>
</dbReference>
<evidence type="ECO:0000313" key="1">
    <source>
        <dbReference type="EMBL" id="RHZ67162.1"/>
    </source>
</evidence>
<evidence type="ECO:0000313" key="2">
    <source>
        <dbReference type="Proteomes" id="UP000215305"/>
    </source>
</evidence>
<sequence>MEQSTIPARLFYGEASKVWTLLQVAYRKEPDDTILKSAARRAIFRNSLMGALLHIDITARASASGIVGALEDWFIKHIEHILRAKNINGLETIFLTLLHAITVDRKKEEYDSLFQKATEAWGSFGTDVPVKGAGPMGFYDIKAKKLVFFSPKTAMKLRKGDLPLRAPDIGVVLM</sequence>
<gene>
    <name evidence="1" type="ORF">CDV56_109079</name>
</gene>
<organism evidence="1 2">
    <name type="scientific">Aspergillus thermomutatus</name>
    <name type="common">Neosartorya pseudofischeri</name>
    <dbReference type="NCBI Taxonomy" id="41047"/>
    <lineage>
        <taxon>Eukaryota</taxon>
        <taxon>Fungi</taxon>
        <taxon>Dikarya</taxon>
        <taxon>Ascomycota</taxon>
        <taxon>Pezizomycotina</taxon>
        <taxon>Eurotiomycetes</taxon>
        <taxon>Eurotiomycetidae</taxon>
        <taxon>Eurotiales</taxon>
        <taxon>Aspergillaceae</taxon>
        <taxon>Aspergillus</taxon>
        <taxon>Aspergillus subgen. Fumigati</taxon>
    </lineage>
</organism>
<dbReference type="GeneID" id="38131053"/>
<dbReference type="VEuPathDB" id="FungiDB:CDV56_109079"/>